<protein>
    <recommendedName>
        <fullName evidence="3">Calcineurin-like phosphoesterase domain-containing protein</fullName>
    </recommendedName>
</protein>
<dbReference type="InterPro" id="IPR029052">
    <property type="entry name" value="Metallo-depent_PP-like"/>
</dbReference>
<reference evidence="1 2" key="1">
    <citation type="submission" date="2016-06" db="EMBL/GenBank/DDBJ databases">
        <authorList>
            <person name="Kim H.J."/>
        </authorList>
    </citation>
    <scope>NUCLEOTIDE SEQUENCE [LARGE SCALE GENOMIC DNA]</scope>
    <source>
        <strain evidence="1 2">KFRI01</strain>
    </source>
</reference>
<dbReference type="Proteomes" id="UP000188147">
    <property type="component" value="Chromosome"/>
</dbReference>
<dbReference type="SUPFAM" id="SSF56300">
    <property type="entry name" value="Metallo-dependent phosphatases"/>
    <property type="match status" value="1"/>
</dbReference>
<proteinExistence type="predicted"/>
<organism evidence="1 2">
    <name type="scientific">Leuconostoc garlicum</name>
    <dbReference type="NCBI Taxonomy" id="255248"/>
    <lineage>
        <taxon>Bacteria</taxon>
        <taxon>Bacillati</taxon>
        <taxon>Bacillota</taxon>
        <taxon>Bacilli</taxon>
        <taxon>Lactobacillales</taxon>
        <taxon>Lactobacillaceae</taxon>
        <taxon>Leuconostoc</taxon>
    </lineage>
</organism>
<sequence length="347" mass="39522">MAYFKWTDEYKSLVKKLYTQGMNTRQVIDYFYDHYGLNVSRRSVQRYRKGATHTPVKETKIKDVARGTEIVLNKDGSQSSSTTLQMTSEQAKDPDFVLRAHGFDPTEWDIISARNNFWQQNSQENGLIDLYQSKITVKPKVGKVSIDDALSVFNRDIKPVKVSNVTKGHNSILIPLFDMHFGITRIDKLQGHLQQIANILKSGHKNIEIIIGGDVLHSDFITKSQTSSNTQLDLVKTIRALNEAEEFFSSLIELSLKYSGNVEVKAVSGNHDTDSQYMFVWGLSKKFPQVVFENVPNTERLAFQFDKIGVMVAHGNLALKRLPMLFANEYSDICSEVNKLDYFYSVN</sequence>
<evidence type="ECO:0008006" key="3">
    <source>
        <dbReference type="Google" id="ProtNLM"/>
    </source>
</evidence>
<gene>
    <name evidence="1" type="ORF">A9176_06060</name>
</gene>
<accession>A0ABN4WSC5</accession>
<dbReference type="EMBL" id="CP016329">
    <property type="protein sequence ID" value="AQN79939.1"/>
    <property type="molecule type" value="Genomic_DNA"/>
</dbReference>
<name>A0ABN4WSC5_9LACO</name>
<evidence type="ECO:0000313" key="2">
    <source>
        <dbReference type="Proteomes" id="UP000188147"/>
    </source>
</evidence>
<evidence type="ECO:0000313" key="1">
    <source>
        <dbReference type="EMBL" id="AQN79939.1"/>
    </source>
</evidence>
<dbReference type="RefSeq" id="WP_077282611.1">
    <property type="nucleotide sequence ID" value="NZ_CP016329.1"/>
</dbReference>
<keyword evidence="2" id="KW-1185">Reference proteome</keyword>